<proteinExistence type="inferred from homology"/>
<keyword evidence="1 9" id="KW-0963">Cytoplasm</keyword>
<name>A0ABN3FQE9_9PSEU</name>
<evidence type="ECO:0000256" key="1">
    <source>
        <dbReference type="ARBA" id="ARBA00022490"/>
    </source>
</evidence>
<dbReference type="InterPro" id="IPR036410">
    <property type="entry name" value="HSP_DnaJ_Cys-rich_dom_sf"/>
</dbReference>
<feature type="binding site" evidence="9">
    <location>
        <position position="217"/>
    </location>
    <ligand>
        <name>Zn(2+)</name>
        <dbReference type="ChEBI" id="CHEBI:29105"/>
        <label>2</label>
    </ligand>
</feature>
<dbReference type="PANTHER" id="PTHR43096">
    <property type="entry name" value="DNAJ HOMOLOG 1, MITOCHONDRIAL-RELATED"/>
    <property type="match status" value="1"/>
</dbReference>
<feature type="binding site" evidence="9">
    <location>
        <position position="178"/>
    </location>
    <ligand>
        <name>Zn(2+)</name>
        <dbReference type="ChEBI" id="CHEBI:29105"/>
        <label>1</label>
    </ligand>
</feature>
<dbReference type="SUPFAM" id="SSF49493">
    <property type="entry name" value="HSP40/DnaJ peptide-binding domain"/>
    <property type="match status" value="2"/>
</dbReference>
<evidence type="ECO:0000313" key="15">
    <source>
        <dbReference type="Proteomes" id="UP001501218"/>
    </source>
</evidence>
<evidence type="ECO:0000256" key="9">
    <source>
        <dbReference type="HAMAP-Rule" id="MF_01152"/>
    </source>
</evidence>
<feature type="zinc finger region" description="CR-type" evidence="10">
    <location>
        <begin position="165"/>
        <end position="243"/>
    </location>
</feature>
<dbReference type="InterPro" id="IPR036869">
    <property type="entry name" value="J_dom_sf"/>
</dbReference>
<feature type="repeat" description="CXXCXGXG motif" evidence="9">
    <location>
        <begin position="217"/>
        <end position="224"/>
    </location>
</feature>
<dbReference type="HAMAP" id="MF_01152">
    <property type="entry name" value="DnaJ"/>
    <property type="match status" value="1"/>
</dbReference>
<keyword evidence="8 9" id="KW-0143">Chaperone</keyword>
<dbReference type="Pfam" id="PF00226">
    <property type="entry name" value="DnaJ"/>
    <property type="match status" value="1"/>
</dbReference>
<feature type="binding site" evidence="9">
    <location>
        <position position="231"/>
    </location>
    <ligand>
        <name>Zn(2+)</name>
        <dbReference type="ChEBI" id="CHEBI:29105"/>
        <label>1</label>
    </ligand>
</feature>
<dbReference type="Gene3D" id="1.10.287.110">
    <property type="entry name" value="DnaJ domain"/>
    <property type="match status" value="1"/>
</dbReference>
<evidence type="ECO:0000256" key="6">
    <source>
        <dbReference type="ARBA" id="ARBA00022833"/>
    </source>
</evidence>
<evidence type="ECO:0000313" key="14">
    <source>
        <dbReference type="EMBL" id="GAA2335434.1"/>
    </source>
</evidence>
<comment type="subunit">
    <text evidence="9">Homodimer.</text>
</comment>
<dbReference type="Gene3D" id="2.10.230.10">
    <property type="entry name" value="Heat shock protein DnaJ, cysteine-rich domain"/>
    <property type="match status" value="1"/>
</dbReference>
<organism evidence="14 15">
    <name type="scientific">Saccharopolyspora halophila</name>
    <dbReference type="NCBI Taxonomy" id="405551"/>
    <lineage>
        <taxon>Bacteria</taxon>
        <taxon>Bacillati</taxon>
        <taxon>Actinomycetota</taxon>
        <taxon>Actinomycetes</taxon>
        <taxon>Pseudonocardiales</taxon>
        <taxon>Pseudonocardiaceae</taxon>
        <taxon>Saccharopolyspora</taxon>
    </lineage>
</organism>
<feature type="binding site" evidence="9">
    <location>
        <position position="198"/>
    </location>
    <ligand>
        <name>Zn(2+)</name>
        <dbReference type="ChEBI" id="CHEBI:29105"/>
        <label>2</label>
    </ligand>
</feature>
<evidence type="ECO:0000256" key="11">
    <source>
        <dbReference type="SAM" id="MobiDB-lite"/>
    </source>
</evidence>
<sequence length="395" mass="41025">MSAREWLDKDFYAELGVSSDASSDEIKKAYRKLARENHPDANPGDSKAEAKFKAVSEAYGVLSDPDKRKQYDEARRLFGSGGFSGQGGFGGGGGFGSPGTGGFDIGDLFGGGQQPGGAGGIGDLFGGLFGNRRPGGGAGSTANRPRRGADVETEVRIDFTEAVRGATVPLRLSSPATCQTCHGSGAKPGTRPRSCTTCGGGGLVTRNQGAFAFSEPCPDCRGSGQLIDTPCRDCAGEGVATRSRTLTVRVPTGVEDGQRIRLAGQGEPGKNGAPAGDLFVVVHVNPHQVFGRSGDDLTITVPVTFPELTLGTTLTVPTLDGKVSLKVPAGTASGRTFRVRGKGVGKKNGTGDLRVTVQVSVPSKLDDRATEALEAYREATADHDPRRELNELLGR</sequence>
<feature type="binding site" evidence="9">
    <location>
        <position position="181"/>
    </location>
    <ligand>
        <name>Zn(2+)</name>
        <dbReference type="ChEBI" id="CHEBI:29105"/>
        <label>1</label>
    </ligand>
</feature>
<feature type="binding site" evidence="9">
    <location>
        <position position="234"/>
    </location>
    <ligand>
        <name>Zn(2+)</name>
        <dbReference type="ChEBI" id="CHEBI:29105"/>
        <label>1</label>
    </ligand>
</feature>
<dbReference type="InterPro" id="IPR001305">
    <property type="entry name" value="HSP_DnaJ_Cys-rich_dom"/>
</dbReference>
<dbReference type="NCBIfam" id="NF010872">
    <property type="entry name" value="PRK14279.1"/>
    <property type="match status" value="1"/>
</dbReference>
<comment type="cofactor">
    <cofactor evidence="9">
        <name>Zn(2+)</name>
        <dbReference type="ChEBI" id="CHEBI:29105"/>
    </cofactor>
    <text evidence="9">Binds 2 Zn(2+) ions per monomer.</text>
</comment>
<evidence type="ECO:0000256" key="5">
    <source>
        <dbReference type="ARBA" id="ARBA00022771"/>
    </source>
</evidence>
<dbReference type="PROSITE" id="PS50076">
    <property type="entry name" value="DNAJ_2"/>
    <property type="match status" value="1"/>
</dbReference>
<evidence type="ECO:0000256" key="10">
    <source>
        <dbReference type="PROSITE-ProRule" id="PRU00546"/>
    </source>
</evidence>
<dbReference type="SMART" id="SM00271">
    <property type="entry name" value="DnaJ"/>
    <property type="match status" value="1"/>
</dbReference>
<evidence type="ECO:0000256" key="8">
    <source>
        <dbReference type="ARBA" id="ARBA00023186"/>
    </source>
</evidence>
<feature type="binding site" evidence="9">
    <location>
        <position position="195"/>
    </location>
    <ligand>
        <name>Zn(2+)</name>
        <dbReference type="ChEBI" id="CHEBI:29105"/>
        <label>2</label>
    </ligand>
</feature>
<dbReference type="CDD" id="cd06257">
    <property type="entry name" value="DnaJ"/>
    <property type="match status" value="1"/>
</dbReference>
<dbReference type="InterPro" id="IPR002939">
    <property type="entry name" value="DnaJ_C"/>
</dbReference>
<feature type="repeat" description="CXXCXGXG motif" evidence="9">
    <location>
        <begin position="231"/>
        <end position="238"/>
    </location>
</feature>
<reference evidence="14 15" key="1">
    <citation type="journal article" date="2019" name="Int. J. Syst. Evol. Microbiol.">
        <title>The Global Catalogue of Microorganisms (GCM) 10K type strain sequencing project: providing services to taxonomists for standard genome sequencing and annotation.</title>
        <authorList>
            <consortium name="The Broad Institute Genomics Platform"/>
            <consortium name="The Broad Institute Genome Sequencing Center for Infectious Disease"/>
            <person name="Wu L."/>
            <person name="Ma J."/>
        </authorList>
    </citation>
    <scope>NUCLEOTIDE SEQUENCE [LARGE SCALE GENOMIC DNA]</scope>
    <source>
        <strain evidence="14 15">JCM 16221</strain>
    </source>
</reference>
<dbReference type="SUPFAM" id="SSF46565">
    <property type="entry name" value="Chaperone J-domain"/>
    <property type="match status" value="1"/>
</dbReference>
<keyword evidence="15" id="KW-1185">Reference proteome</keyword>
<dbReference type="Pfam" id="PF00684">
    <property type="entry name" value="DnaJ_CXXCXGXG"/>
    <property type="match status" value="1"/>
</dbReference>
<feature type="binding site" evidence="9">
    <location>
        <position position="220"/>
    </location>
    <ligand>
        <name>Zn(2+)</name>
        <dbReference type="ChEBI" id="CHEBI:29105"/>
        <label>2</label>
    </ligand>
</feature>
<dbReference type="PRINTS" id="PR00625">
    <property type="entry name" value="JDOMAIN"/>
</dbReference>
<comment type="subcellular location">
    <subcellularLocation>
        <location evidence="9">Cytoplasm</location>
    </subcellularLocation>
</comment>
<dbReference type="EMBL" id="BAAARA010000002">
    <property type="protein sequence ID" value="GAA2335434.1"/>
    <property type="molecule type" value="Genomic_DNA"/>
</dbReference>
<dbReference type="CDD" id="cd10747">
    <property type="entry name" value="DnaJ_C"/>
    <property type="match status" value="1"/>
</dbReference>
<comment type="function">
    <text evidence="9">Participates actively in the response to hyperosmotic and heat shock by preventing the aggregation of stress-denatured proteins and by disaggregating proteins, also in an autonomous, DnaK-independent fashion. Unfolded proteins bind initially to DnaJ; upon interaction with the DnaJ-bound protein, DnaK hydrolyzes its bound ATP, resulting in the formation of a stable complex. GrpE releases ADP from DnaK; ATP binding to DnaK triggers the release of the substrate protein, thus completing the reaction cycle. Several rounds of ATP-dependent interactions between DnaJ, DnaK and GrpE are required for fully efficient folding. Also involved, together with DnaK and GrpE, in the DNA replication of plasmids through activation of initiation proteins.</text>
</comment>
<dbReference type="Pfam" id="PF01556">
    <property type="entry name" value="DnaJ_C"/>
    <property type="match status" value="1"/>
</dbReference>
<dbReference type="CDD" id="cd10719">
    <property type="entry name" value="DnaJ_zf"/>
    <property type="match status" value="1"/>
</dbReference>
<feature type="repeat" description="CXXCXGXG motif" evidence="9">
    <location>
        <begin position="195"/>
        <end position="202"/>
    </location>
</feature>
<evidence type="ECO:0000259" key="13">
    <source>
        <dbReference type="PROSITE" id="PS51188"/>
    </source>
</evidence>
<feature type="repeat" description="CXXCXGXG motif" evidence="9">
    <location>
        <begin position="178"/>
        <end position="185"/>
    </location>
</feature>
<dbReference type="InterPro" id="IPR001623">
    <property type="entry name" value="DnaJ_domain"/>
</dbReference>
<keyword evidence="3 9" id="KW-0479">Metal-binding</keyword>
<comment type="similarity">
    <text evidence="9">Belongs to the DnaJ family.</text>
</comment>
<comment type="domain">
    <text evidence="9">The J domain is necessary and sufficient to stimulate DnaK ATPase activity. Zinc center 1 plays an important role in the autonomous, DnaK-independent chaperone activity of DnaJ. Zinc center 2 is essential for interaction with DnaK and for DnaJ activity.</text>
</comment>
<gene>
    <name evidence="14" type="primary">dnaJ_1</name>
    <name evidence="9" type="synonym">dnaJ</name>
    <name evidence="14" type="ORF">GCM10009854_09140</name>
</gene>
<feature type="domain" description="CR-type" evidence="13">
    <location>
        <begin position="165"/>
        <end position="243"/>
    </location>
</feature>
<dbReference type="InterPro" id="IPR012724">
    <property type="entry name" value="DnaJ"/>
</dbReference>
<feature type="domain" description="J" evidence="12">
    <location>
        <begin position="10"/>
        <end position="75"/>
    </location>
</feature>
<feature type="region of interest" description="Disordered" evidence="11">
    <location>
        <begin position="132"/>
        <end position="151"/>
    </location>
</feature>
<comment type="caution">
    <text evidence="14">The sequence shown here is derived from an EMBL/GenBank/DDBJ whole genome shotgun (WGS) entry which is preliminary data.</text>
</comment>
<dbReference type="Gene3D" id="2.60.260.20">
    <property type="entry name" value="Urease metallochaperone UreE, N-terminal domain"/>
    <property type="match status" value="2"/>
</dbReference>
<dbReference type="PANTHER" id="PTHR43096:SF54">
    <property type="entry name" value="CHAPERONE PROTEIN DNAJ 1"/>
    <property type="match status" value="1"/>
</dbReference>
<dbReference type="SUPFAM" id="SSF57938">
    <property type="entry name" value="DnaJ/Hsp40 cysteine-rich domain"/>
    <property type="match status" value="1"/>
</dbReference>
<dbReference type="Proteomes" id="UP001501218">
    <property type="component" value="Unassembled WGS sequence"/>
</dbReference>
<dbReference type="PROSITE" id="PS51188">
    <property type="entry name" value="ZF_CR"/>
    <property type="match status" value="1"/>
</dbReference>
<keyword evidence="6 9" id="KW-0862">Zinc</keyword>
<dbReference type="NCBIfam" id="TIGR02349">
    <property type="entry name" value="DnaJ_bact"/>
    <property type="match status" value="1"/>
</dbReference>
<keyword evidence="4 9" id="KW-0677">Repeat</keyword>
<dbReference type="InterPro" id="IPR008971">
    <property type="entry name" value="HSP40/DnaJ_pept-bd"/>
</dbReference>
<evidence type="ECO:0000259" key="12">
    <source>
        <dbReference type="PROSITE" id="PS50076"/>
    </source>
</evidence>
<evidence type="ECO:0000256" key="3">
    <source>
        <dbReference type="ARBA" id="ARBA00022723"/>
    </source>
</evidence>
<protein>
    <recommendedName>
        <fullName evidence="9">Chaperone protein DnaJ</fullName>
    </recommendedName>
</protein>
<keyword evidence="7 9" id="KW-0346">Stress response</keyword>
<evidence type="ECO:0000256" key="4">
    <source>
        <dbReference type="ARBA" id="ARBA00022737"/>
    </source>
</evidence>
<dbReference type="NCBIfam" id="NF008035">
    <property type="entry name" value="PRK10767.1"/>
    <property type="match status" value="1"/>
</dbReference>
<dbReference type="RefSeq" id="WP_344126862.1">
    <property type="nucleotide sequence ID" value="NZ_BAAARA010000002.1"/>
</dbReference>
<evidence type="ECO:0000256" key="2">
    <source>
        <dbReference type="ARBA" id="ARBA00022705"/>
    </source>
</evidence>
<keyword evidence="2 9" id="KW-0235">DNA replication</keyword>
<evidence type="ECO:0000256" key="7">
    <source>
        <dbReference type="ARBA" id="ARBA00023016"/>
    </source>
</evidence>
<accession>A0ABN3FQE9</accession>
<keyword evidence="5 9" id="KW-0863">Zinc-finger</keyword>